<dbReference type="STRING" id="53326.A0A016TLU6"/>
<evidence type="ECO:0000313" key="1">
    <source>
        <dbReference type="EMBL" id="EYC03705.1"/>
    </source>
</evidence>
<gene>
    <name evidence="1" type="primary">Acey_s0092.g2575</name>
    <name evidence="1" type="ORF">Y032_0092g2575</name>
</gene>
<name>A0A016TLU6_9BILA</name>
<dbReference type="Proteomes" id="UP000024635">
    <property type="component" value="Unassembled WGS sequence"/>
</dbReference>
<sequence>MSLLEYHQVQLTKAGNELRAKIAEIDSTIMDRVVLTGNPGTDLEAVFDCEKSILLNSAFIGYAVSLLNSRWTAAQEFARENPDEHGEFPFLDAIQAHWKASGLDQAIEEA</sequence>
<keyword evidence="2" id="KW-1185">Reference proteome</keyword>
<reference evidence="2" key="1">
    <citation type="journal article" date="2015" name="Nat. Genet.">
        <title>The genome and transcriptome of the zoonotic hookworm Ancylostoma ceylanicum identify infection-specific gene families.</title>
        <authorList>
            <person name="Schwarz E.M."/>
            <person name="Hu Y."/>
            <person name="Antoshechkin I."/>
            <person name="Miller M.M."/>
            <person name="Sternberg P.W."/>
            <person name="Aroian R.V."/>
        </authorList>
    </citation>
    <scope>NUCLEOTIDE SEQUENCE</scope>
    <source>
        <strain evidence="2">HY135</strain>
    </source>
</reference>
<organism evidence="1 2">
    <name type="scientific">Ancylostoma ceylanicum</name>
    <dbReference type="NCBI Taxonomy" id="53326"/>
    <lineage>
        <taxon>Eukaryota</taxon>
        <taxon>Metazoa</taxon>
        <taxon>Ecdysozoa</taxon>
        <taxon>Nematoda</taxon>
        <taxon>Chromadorea</taxon>
        <taxon>Rhabditida</taxon>
        <taxon>Rhabditina</taxon>
        <taxon>Rhabditomorpha</taxon>
        <taxon>Strongyloidea</taxon>
        <taxon>Ancylostomatidae</taxon>
        <taxon>Ancylostomatinae</taxon>
        <taxon>Ancylostoma</taxon>
    </lineage>
</organism>
<dbReference type="EMBL" id="JARK01001428">
    <property type="protein sequence ID" value="EYC03705.1"/>
    <property type="molecule type" value="Genomic_DNA"/>
</dbReference>
<dbReference type="AlphaFoldDB" id="A0A016TLU6"/>
<dbReference type="OrthoDB" id="5873346at2759"/>
<comment type="caution">
    <text evidence="1">The sequence shown here is derived from an EMBL/GenBank/DDBJ whole genome shotgun (WGS) entry which is preliminary data.</text>
</comment>
<protein>
    <submittedName>
        <fullName evidence="1">Uncharacterized protein</fullName>
    </submittedName>
</protein>
<proteinExistence type="predicted"/>
<evidence type="ECO:0000313" key="2">
    <source>
        <dbReference type="Proteomes" id="UP000024635"/>
    </source>
</evidence>
<accession>A0A016TLU6</accession>